<dbReference type="AlphaFoldDB" id="A0A4Y3WM89"/>
<feature type="domain" description="Mycothiol-dependent maleylpyruvate isomerase metal-binding" evidence="1">
    <location>
        <begin position="6"/>
        <end position="125"/>
    </location>
</feature>
<reference evidence="2 3" key="1">
    <citation type="submission" date="2019-06" db="EMBL/GenBank/DDBJ databases">
        <title>Whole genome shotgun sequence of Pseudonocardia hydrocarbonoxydans NBRC 14498.</title>
        <authorList>
            <person name="Hosoyama A."/>
            <person name="Uohara A."/>
            <person name="Ohji S."/>
            <person name="Ichikawa N."/>
        </authorList>
    </citation>
    <scope>NUCLEOTIDE SEQUENCE [LARGE SCALE GENOMIC DNA]</scope>
    <source>
        <strain evidence="2 3">NBRC 14498</strain>
    </source>
</reference>
<name>A0A4Y3WM89_9PSEU</name>
<sequence length="243" mass="25802">MDHAAALTEQNRLLAELVHDRAPDAAVPTCPGWTLQQLVRHVGRGDRWAATIVRTGEFVDPREVPGGKPGDDVTGWLRESPRTLLDAVAETGPDVPVWTFLGPRPAAWWIRRRLHESTVHRADAALALGEAYAIDAAVAADGVSETLALTAERPPAEAPPLPAGTVLHLHATDDGLGEAGEWMVRGTDDGGVAWEHGHGKGAAAVRGPAADLLLAVHRRIPASAVQVLGDAAVFDTWLARTVF</sequence>
<dbReference type="RefSeq" id="WP_141278421.1">
    <property type="nucleotide sequence ID" value="NZ_BAAARZ010000004.1"/>
</dbReference>
<proteinExistence type="predicted"/>
<evidence type="ECO:0000313" key="3">
    <source>
        <dbReference type="Proteomes" id="UP000320338"/>
    </source>
</evidence>
<dbReference type="InterPro" id="IPR017517">
    <property type="entry name" value="Maleyloyr_isom"/>
</dbReference>
<evidence type="ECO:0000259" key="1">
    <source>
        <dbReference type="Pfam" id="PF11716"/>
    </source>
</evidence>
<dbReference type="InterPro" id="IPR024344">
    <property type="entry name" value="MDMPI_metal-binding"/>
</dbReference>
<dbReference type="Proteomes" id="UP000320338">
    <property type="component" value="Unassembled WGS sequence"/>
</dbReference>
<dbReference type="GO" id="GO:0005886">
    <property type="term" value="C:plasma membrane"/>
    <property type="evidence" value="ECO:0007669"/>
    <property type="project" value="TreeGrafter"/>
</dbReference>
<dbReference type="EMBL" id="BJNG01000016">
    <property type="protein sequence ID" value="GEC19884.1"/>
    <property type="molecule type" value="Genomic_DNA"/>
</dbReference>
<dbReference type="GO" id="GO:0046872">
    <property type="term" value="F:metal ion binding"/>
    <property type="evidence" value="ECO:0007669"/>
    <property type="project" value="InterPro"/>
</dbReference>
<organism evidence="2 3">
    <name type="scientific">Pseudonocardia hydrocarbonoxydans</name>
    <dbReference type="NCBI Taxonomy" id="76726"/>
    <lineage>
        <taxon>Bacteria</taxon>
        <taxon>Bacillati</taxon>
        <taxon>Actinomycetota</taxon>
        <taxon>Actinomycetes</taxon>
        <taxon>Pseudonocardiales</taxon>
        <taxon>Pseudonocardiaceae</taxon>
        <taxon>Pseudonocardia</taxon>
    </lineage>
</organism>
<dbReference type="NCBIfam" id="TIGR03083">
    <property type="entry name" value="maleylpyruvate isomerase family mycothiol-dependent enzyme"/>
    <property type="match status" value="1"/>
</dbReference>
<protein>
    <recommendedName>
        <fullName evidence="1">Mycothiol-dependent maleylpyruvate isomerase metal-binding domain-containing protein</fullName>
    </recommendedName>
</protein>
<comment type="caution">
    <text evidence="2">The sequence shown here is derived from an EMBL/GenBank/DDBJ whole genome shotgun (WGS) entry which is preliminary data.</text>
</comment>
<dbReference type="Pfam" id="PF11716">
    <property type="entry name" value="MDMPI_N"/>
    <property type="match status" value="1"/>
</dbReference>
<evidence type="ECO:0000313" key="2">
    <source>
        <dbReference type="EMBL" id="GEC19884.1"/>
    </source>
</evidence>
<dbReference type="OrthoDB" id="3671213at2"/>
<dbReference type="PANTHER" id="PTHR40758">
    <property type="entry name" value="CONSERVED PROTEIN"/>
    <property type="match status" value="1"/>
</dbReference>
<gene>
    <name evidence="2" type="ORF">PHY01_21670</name>
</gene>
<accession>A0A4Y3WM89</accession>
<dbReference type="PANTHER" id="PTHR40758:SF1">
    <property type="entry name" value="CONSERVED PROTEIN"/>
    <property type="match status" value="1"/>
</dbReference>
<keyword evidence="3" id="KW-1185">Reference proteome</keyword>
<dbReference type="SUPFAM" id="SSF109854">
    <property type="entry name" value="DinB/YfiT-like putative metalloenzymes"/>
    <property type="match status" value="1"/>
</dbReference>
<dbReference type="InterPro" id="IPR034660">
    <property type="entry name" value="DinB/YfiT-like"/>
</dbReference>